<dbReference type="RefSeq" id="WP_275032550.1">
    <property type="nucleotide sequence ID" value="NZ_CP118615.1"/>
</dbReference>
<reference evidence="1 2" key="1">
    <citation type="submission" date="2023-02" db="EMBL/GenBank/DDBJ databases">
        <authorList>
            <person name="Mo P."/>
        </authorList>
    </citation>
    <scope>NUCLEOTIDE SEQUENCE [LARGE SCALE GENOMIC DNA]</scope>
    <source>
        <strain evidence="1 2">HUAS 3</strain>
    </source>
</reference>
<dbReference type="EMBL" id="CP118615">
    <property type="protein sequence ID" value="WDZ85796.1"/>
    <property type="molecule type" value="Genomic_DNA"/>
</dbReference>
<evidence type="ECO:0000313" key="1">
    <source>
        <dbReference type="EMBL" id="WDZ85796.1"/>
    </source>
</evidence>
<dbReference type="Proteomes" id="UP001219605">
    <property type="component" value="Chromosome"/>
</dbReference>
<proteinExistence type="predicted"/>
<sequence length="714" mass="75275">MAQDTLLVRLRNGSGESVTGRIVRPNGTVACYLGPYLRECQLGEAATYTVRVSLYSGSGEGGYTFSVESRRAPSECATLPESIFSFASTGEAGTLPLGLAARCFTIDQPTDTVLHVADPGGPGDVRGSVRDAQDQSVCPVGDGGECTLTGAGPYRLFLEELYGDESAYTLRMPRLSNAFGCPALPLSAFGDPGTAVGTGTAPPNRGISCQAVTSTAPGAVVVRFNHFADQYLNWTLYGDDGRPVCAEYESQRSCALPAAGNYTLLAQNWEWQPMAYQVAVTSIDRPDGCAAATGLGWDQPTLLVHQTSPVQTNCQPFQGEAGDRVMVYRAPDVYNQLAAWIVDQHGTVLCTGPTEGDGCVLPSTGGFRVLSHLSYWETDTTDLTYRMQVRSLTDPTGCPTVTPGTYNSPPAGTPGGVRCRALDLPTAGTYRVKAVGTDHYRRYASVYDSTGQRLCLDVRCEVPAAGRYLLVIDGSGADTVVDGDVQYTLAVLPWLPAGCQPVSDTGWTDPPVQGGFTADAEYDCLQLATPTGSRIVELLPGDATGAGSPEVVIVDAAGDHLCDTSWGLRQYHCELTGQGPYFAILNTRDGVAPGPYSLAFARTDGPPACPVLPAGTTGATVTTGADRFAVCFSVPADQRAARESFTWKRTSGTGDARMSVSDAAGGRYCGPTGYFVERTVSCTLPAGPVTVLLETDSVNATYQLTHRDASLPAS</sequence>
<evidence type="ECO:0000313" key="2">
    <source>
        <dbReference type="Proteomes" id="UP001219605"/>
    </source>
</evidence>
<protein>
    <recommendedName>
        <fullName evidence="3">Ig-like domain-containing protein</fullName>
    </recommendedName>
</protein>
<gene>
    <name evidence="1" type="ORF">PVK37_04980</name>
</gene>
<organism evidence="1 2">
    <name type="scientific">Micromonospora cathayae</name>
    <dbReference type="NCBI Taxonomy" id="3028804"/>
    <lineage>
        <taxon>Bacteria</taxon>
        <taxon>Bacillati</taxon>
        <taxon>Actinomycetota</taxon>
        <taxon>Actinomycetes</taxon>
        <taxon>Micromonosporales</taxon>
        <taxon>Micromonosporaceae</taxon>
        <taxon>Micromonospora</taxon>
    </lineage>
</organism>
<keyword evidence="2" id="KW-1185">Reference proteome</keyword>
<accession>A0ABY7ZTS4</accession>
<evidence type="ECO:0008006" key="3">
    <source>
        <dbReference type="Google" id="ProtNLM"/>
    </source>
</evidence>
<name>A0ABY7ZTS4_9ACTN</name>